<feature type="transmembrane region" description="Helical" evidence="8">
    <location>
        <begin position="197"/>
        <end position="219"/>
    </location>
</feature>
<accession>A0A066WFR5</accession>
<keyword evidence="3" id="KW-0813">Transport</keyword>
<dbReference type="RefSeq" id="XP_013245485.1">
    <property type="nucleotide sequence ID" value="XM_013390031.1"/>
</dbReference>
<dbReference type="GeneID" id="25263113"/>
<evidence type="ECO:0000313" key="10">
    <source>
        <dbReference type="EMBL" id="KDN52646.1"/>
    </source>
</evidence>
<keyword evidence="5 8" id="KW-1133">Transmembrane helix</keyword>
<feature type="region of interest" description="Disordered" evidence="7">
    <location>
        <begin position="1"/>
        <end position="43"/>
    </location>
</feature>
<dbReference type="AlphaFoldDB" id="A0A066WFR5"/>
<feature type="compositionally biased region" description="Low complexity" evidence="7">
    <location>
        <begin position="12"/>
        <end position="28"/>
    </location>
</feature>
<dbReference type="GO" id="GO:0000329">
    <property type="term" value="C:fungal-type vacuole membrane"/>
    <property type="evidence" value="ECO:0007669"/>
    <property type="project" value="TreeGrafter"/>
</dbReference>
<keyword evidence="6 8" id="KW-0472">Membrane</keyword>
<evidence type="ECO:0000256" key="8">
    <source>
        <dbReference type="SAM" id="Phobius"/>
    </source>
</evidence>
<proteinExistence type="inferred from homology"/>
<feature type="transmembrane region" description="Helical" evidence="8">
    <location>
        <begin position="129"/>
        <end position="155"/>
    </location>
</feature>
<comment type="caution">
    <text evidence="10">The sequence shown here is derived from an EMBL/GenBank/DDBJ whole genome shotgun (WGS) entry which is preliminary data.</text>
</comment>
<dbReference type="PROSITE" id="PS50850">
    <property type="entry name" value="MFS"/>
    <property type="match status" value="1"/>
</dbReference>
<dbReference type="Gene3D" id="1.20.1250.20">
    <property type="entry name" value="MFS general substrate transporter like domains"/>
    <property type="match status" value="1"/>
</dbReference>
<dbReference type="STRING" id="1037660.A0A066WFR5"/>
<dbReference type="HOGENOM" id="CLU_000960_22_3_1"/>
<dbReference type="OMA" id="CWFISIS"/>
<feature type="domain" description="Major facilitator superfamily (MFS) profile" evidence="9">
    <location>
        <begin position="132"/>
        <end position="618"/>
    </location>
</feature>
<feature type="transmembrane region" description="Helical" evidence="8">
    <location>
        <begin position="486"/>
        <end position="512"/>
    </location>
</feature>
<feature type="transmembrane region" description="Helical" evidence="8">
    <location>
        <begin position="458"/>
        <end position="480"/>
    </location>
</feature>
<evidence type="ECO:0000256" key="7">
    <source>
        <dbReference type="SAM" id="MobiDB-lite"/>
    </source>
</evidence>
<reference evidence="10 11" key="1">
    <citation type="submission" date="2014-05" db="EMBL/GenBank/DDBJ databases">
        <title>Draft genome sequence of a rare smut relative, Tilletiaria anomala UBC 951.</title>
        <authorList>
            <consortium name="DOE Joint Genome Institute"/>
            <person name="Toome M."/>
            <person name="Kuo A."/>
            <person name="Henrissat B."/>
            <person name="Lipzen A."/>
            <person name="Tritt A."/>
            <person name="Yoshinaga Y."/>
            <person name="Zane M."/>
            <person name="Barry K."/>
            <person name="Grigoriev I.V."/>
            <person name="Spatafora J.W."/>
            <person name="Aimea M.C."/>
        </authorList>
    </citation>
    <scope>NUCLEOTIDE SEQUENCE [LARGE SCALE GENOMIC DNA]</scope>
    <source>
        <strain evidence="10 11">UBC 951</strain>
    </source>
</reference>
<keyword evidence="4 8" id="KW-0812">Transmembrane</keyword>
<evidence type="ECO:0000256" key="5">
    <source>
        <dbReference type="ARBA" id="ARBA00022989"/>
    </source>
</evidence>
<protein>
    <submittedName>
        <fullName evidence="10">MFS general substrate transporter</fullName>
    </submittedName>
</protein>
<feature type="region of interest" description="Disordered" evidence="7">
    <location>
        <begin position="619"/>
        <end position="650"/>
    </location>
</feature>
<evidence type="ECO:0000256" key="2">
    <source>
        <dbReference type="ARBA" id="ARBA00008335"/>
    </source>
</evidence>
<comment type="similarity">
    <text evidence="2">Belongs to the major facilitator superfamily.</text>
</comment>
<feature type="transmembrane region" description="Helical" evidence="8">
    <location>
        <begin position="284"/>
        <end position="304"/>
    </location>
</feature>
<dbReference type="GO" id="GO:0015174">
    <property type="term" value="F:basic amino acid transmembrane transporter activity"/>
    <property type="evidence" value="ECO:0007669"/>
    <property type="project" value="TreeGrafter"/>
</dbReference>
<evidence type="ECO:0000256" key="1">
    <source>
        <dbReference type="ARBA" id="ARBA00004127"/>
    </source>
</evidence>
<dbReference type="InterPro" id="IPR020846">
    <property type="entry name" value="MFS_dom"/>
</dbReference>
<dbReference type="Proteomes" id="UP000027361">
    <property type="component" value="Unassembled WGS sequence"/>
</dbReference>
<feature type="transmembrane region" description="Helical" evidence="8">
    <location>
        <begin position="355"/>
        <end position="372"/>
    </location>
</feature>
<dbReference type="GO" id="GO:0005886">
    <property type="term" value="C:plasma membrane"/>
    <property type="evidence" value="ECO:0007669"/>
    <property type="project" value="TreeGrafter"/>
</dbReference>
<dbReference type="FunCoup" id="A0A066WFR5">
    <property type="interactions" value="19"/>
</dbReference>
<organism evidence="10 11">
    <name type="scientific">Tilletiaria anomala (strain ATCC 24038 / CBS 436.72 / UBC 951)</name>
    <dbReference type="NCBI Taxonomy" id="1037660"/>
    <lineage>
        <taxon>Eukaryota</taxon>
        <taxon>Fungi</taxon>
        <taxon>Dikarya</taxon>
        <taxon>Basidiomycota</taxon>
        <taxon>Ustilaginomycotina</taxon>
        <taxon>Exobasidiomycetes</taxon>
        <taxon>Georgefischeriales</taxon>
        <taxon>Tilletiariaceae</taxon>
        <taxon>Tilletiaria</taxon>
    </lineage>
</organism>
<feature type="transmembrane region" description="Helical" evidence="8">
    <location>
        <begin position="324"/>
        <end position="343"/>
    </location>
</feature>
<evidence type="ECO:0000259" key="9">
    <source>
        <dbReference type="PROSITE" id="PS50850"/>
    </source>
</evidence>
<dbReference type="InParanoid" id="A0A066WFR5"/>
<dbReference type="FunFam" id="1.20.1720.10:FF:000013">
    <property type="entry name" value="Related to multidrug resistance proteins"/>
    <property type="match status" value="1"/>
</dbReference>
<feature type="transmembrane region" description="Helical" evidence="8">
    <location>
        <begin position="595"/>
        <end position="613"/>
    </location>
</feature>
<dbReference type="PANTHER" id="PTHR23501:SF191">
    <property type="entry name" value="VACUOLAR BASIC AMINO ACID TRANSPORTER 4"/>
    <property type="match status" value="1"/>
</dbReference>
<name>A0A066WFR5_TILAU</name>
<dbReference type="Pfam" id="PF07690">
    <property type="entry name" value="MFS_1"/>
    <property type="match status" value="1"/>
</dbReference>
<sequence length="650" mass="67899">MSSNGASEREPLLSSAAAASTSPNRPSALSSTRPAGYDSIEDGDGAVAFDAEDALLDEEAVAQESAFAAIRDASHGVDPNSSAFAPPCDQSQFSINHSLIAGSAINASGIAVADGTAPDAAQPAIRSDVIVIMSAMWIGTFLAALDGTIVATILSTVGSEFRVSKEIGWLGTSYLLSQTGFQPLYGKASDLLGRKPATLFASAVFLIGSLLCGLSQTFWQLCAARAIAGIGGGGLTTMSTIVTSDLVPLKSRGTWQGLGNLVFATGAALGGPLGGMLADGGLGWRWAFLIQVPLCVVHFAVVFWKVDIPAGPGSMMEKIKRIDALGAITLVPSVTLILVALSLGGNEREWSDKLVLGSLFGGLGGAVLFVLVEKYVACEPLMPLRVLFRRTPGFVALTALFTSMSQFALLFSIPSYFAVVEQTSTSYAGLHLIPNSVLASACSLGSGLIMAHTGRYKTMLIIVAACGFVGPMAMATLWHRGHTSEFVYWASMPFGGIGFGGILTITLVALIASIDPRDMSAATGMVYLFRAIGSITGVSLSQAILQLRLQSTLSRAGLPSKIIRGIREDVNTIRTLPRGLREEAINAYGASLNTVFIGIFLTGFFAFLCTFAVEEHALPGSPTKPAPAAAASAQARPREQTIAEEEEEEN</sequence>
<evidence type="ECO:0000256" key="6">
    <source>
        <dbReference type="ARBA" id="ARBA00023136"/>
    </source>
</evidence>
<dbReference type="SUPFAM" id="SSF103473">
    <property type="entry name" value="MFS general substrate transporter"/>
    <property type="match status" value="1"/>
</dbReference>
<dbReference type="InterPro" id="IPR011701">
    <property type="entry name" value="MFS"/>
</dbReference>
<gene>
    <name evidence="10" type="ORF">K437DRAFT_243384</name>
</gene>
<feature type="transmembrane region" description="Helical" evidence="8">
    <location>
        <begin position="393"/>
        <end position="413"/>
    </location>
</feature>
<dbReference type="EMBL" id="JMSN01000008">
    <property type="protein sequence ID" value="KDN52646.1"/>
    <property type="molecule type" value="Genomic_DNA"/>
</dbReference>
<dbReference type="OrthoDB" id="3437016at2759"/>
<feature type="transmembrane region" description="Helical" evidence="8">
    <location>
        <begin position="524"/>
        <end position="545"/>
    </location>
</feature>
<feature type="compositionally biased region" description="Low complexity" evidence="7">
    <location>
        <begin position="626"/>
        <end position="635"/>
    </location>
</feature>
<dbReference type="GO" id="GO:0012505">
    <property type="term" value="C:endomembrane system"/>
    <property type="evidence" value="ECO:0007669"/>
    <property type="project" value="UniProtKB-SubCell"/>
</dbReference>
<evidence type="ECO:0000256" key="3">
    <source>
        <dbReference type="ARBA" id="ARBA00022448"/>
    </source>
</evidence>
<keyword evidence="11" id="KW-1185">Reference proteome</keyword>
<dbReference type="PANTHER" id="PTHR23501">
    <property type="entry name" value="MAJOR FACILITATOR SUPERFAMILY"/>
    <property type="match status" value="1"/>
</dbReference>
<feature type="transmembrane region" description="Helical" evidence="8">
    <location>
        <begin position="433"/>
        <end position="451"/>
    </location>
</feature>
<evidence type="ECO:0000313" key="11">
    <source>
        <dbReference type="Proteomes" id="UP000027361"/>
    </source>
</evidence>
<evidence type="ECO:0000256" key="4">
    <source>
        <dbReference type="ARBA" id="ARBA00022692"/>
    </source>
</evidence>
<dbReference type="InterPro" id="IPR036259">
    <property type="entry name" value="MFS_trans_sf"/>
</dbReference>
<comment type="subcellular location">
    <subcellularLocation>
        <location evidence="1">Endomembrane system</location>
        <topology evidence="1">Multi-pass membrane protein</topology>
    </subcellularLocation>
</comment>
<feature type="transmembrane region" description="Helical" evidence="8">
    <location>
        <begin position="225"/>
        <end position="246"/>
    </location>
</feature>